<keyword evidence="2 6" id="KW-0227">DNA damage</keyword>
<feature type="domain" description="Helix-hairpin-helix DNA-binding motif class 1" evidence="7">
    <location>
        <begin position="72"/>
        <end position="91"/>
    </location>
</feature>
<dbReference type="GO" id="GO:0009379">
    <property type="term" value="C:Holliday junction helicase complex"/>
    <property type="evidence" value="ECO:0007669"/>
    <property type="project" value="InterPro"/>
</dbReference>
<reference evidence="11" key="4">
    <citation type="submission" date="2023-04" db="EMBL/GenBank/DDBJ databases">
        <title>Genomic of Limosilactobacillus fermentum MSJK0025.</title>
        <authorList>
            <person name="Yang S."/>
        </authorList>
    </citation>
    <scope>NUCLEOTIDE SEQUENCE</scope>
    <source>
        <strain evidence="11">MSJK0025</strain>
    </source>
</reference>
<reference evidence="8 12" key="1">
    <citation type="submission" date="2016-09" db="EMBL/GenBank/DDBJ databases">
        <title>Genome Sequence of the Lactobacillus fermentum strain NCC2970 (CNCM I-5068).</title>
        <authorList>
            <person name="Barretto C."/>
            <person name="Ngom-Bru C."/>
            <person name="Genevaz A."/>
            <person name="Fournier C."/>
            <person name="Moine D."/>
            <person name="Kassam M."/>
            <person name="Iltis A."/>
            <person name="Sagory-Zalkind P."/>
            <person name="Faucherand G."/>
            <person name="Descombes P."/>
            <person name="Duboux S."/>
        </authorList>
    </citation>
    <scope>NUCLEOTIDE SEQUENCE [LARGE SCALE GENOMIC DNA]</scope>
    <source>
        <strain evidence="8 12">NCC2970</strain>
    </source>
</reference>
<dbReference type="SUPFAM" id="SSF47781">
    <property type="entry name" value="RuvA domain 2-like"/>
    <property type="match status" value="1"/>
</dbReference>
<feature type="region of interest" description="Domain III" evidence="6">
    <location>
        <begin position="152"/>
        <end position="200"/>
    </location>
</feature>
<dbReference type="EMBL" id="CP050919">
    <property type="protein sequence ID" value="QIX58137.1"/>
    <property type="molecule type" value="Genomic_DNA"/>
</dbReference>
<dbReference type="InterPro" id="IPR036267">
    <property type="entry name" value="RuvA_C_sf"/>
</dbReference>
<evidence type="ECO:0000256" key="3">
    <source>
        <dbReference type="ARBA" id="ARBA00023125"/>
    </source>
</evidence>
<dbReference type="Gene3D" id="2.40.50.140">
    <property type="entry name" value="Nucleic acid-binding proteins"/>
    <property type="match status" value="1"/>
</dbReference>
<evidence type="ECO:0000313" key="9">
    <source>
        <dbReference type="EMBL" id="MPQ34416.1"/>
    </source>
</evidence>
<keyword evidence="8" id="KW-0547">Nucleotide-binding</keyword>
<keyword evidence="5 6" id="KW-0234">DNA repair</keyword>
<name>A0A0F4HC14_LIMFE</name>
<comment type="domain">
    <text evidence="6">Has three domains with a flexible linker between the domains II and III and assumes an 'L' shape. Domain III is highly mobile and contacts RuvB.</text>
</comment>
<dbReference type="Pfam" id="PF07499">
    <property type="entry name" value="RuvA_C"/>
    <property type="match status" value="1"/>
</dbReference>
<evidence type="ECO:0000259" key="7">
    <source>
        <dbReference type="SMART" id="SM00278"/>
    </source>
</evidence>
<dbReference type="SMART" id="SM00278">
    <property type="entry name" value="HhH1"/>
    <property type="match status" value="2"/>
</dbReference>
<dbReference type="Proteomes" id="UP000503169">
    <property type="component" value="Chromosome"/>
</dbReference>
<dbReference type="GO" id="GO:0016787">
    <property type="term" value="F:hydrolase activity"/>
    <property type="evidence" value="ECO:0007669"/>
    <property type="project" value="UniProtKB-KW"/>
</dbReference>
<dbReference type="InterPro" id="IPR000085">
    <property type="entry name" value="RuvA"/>
</dbReference>
<dbReference type="GO" id="GO:0009378">
    <property type="term" value="F:four-way junction helicase activity"/>
    <property type="evidence" value="ECO:0007669"/>
    <property type="project" value="InterPro"/>
</dbReference>
<dbReference type="GO" id="GO:0006281">
    <property type="term" value="P:DNA repair"/>
    <property type="evidence" value="ECO:0007669"/>
    <property type="project" value="UniProtKB-UniRule"/>
</dbReference>
<keyword evidence="8" id="KW-0347">Helicase</keyword>
<feature type="domain" description="Helix-hairpin-helix DNA-binding motif class 1" evidence="7">
    <location>
        <begin position="107"/>
        <end position="126"/>
    </location>
</feature>
<dbReference type="Proteomes" id="UP000094714">
    <property type="component" value="Chromosome"/>
</dbReference>
<evidence type="ECO:0000256" key="2">
    <source>
        <dbReference type="ARBA" id="ARBA00022763"/>
    </source>
</evidence>
<dbReference type="Pfam" id="PF14520">
    <property type="entry name" value="HHH_5"/>
    <property type="match status" value="1"/>
</dbReference>
<evidence type="ECO:0000256" key="5">
    <source>
        <dbReference type="ARBA" id="ARBA00023204"/>
    </source>
</evidence>
<comment type="similarity">
    <text evidence="6">Belongs to the RuvA family.</text>
</comment>
<comment type="subunit">
    <text evidence="6">Homotetramer. Forms an RuvA(8)-RuvB(12)-Holliday junction (HJ) complex. HJ DNA is sandwiched between 2 RuvA tetramers; dsDNA enters through RuvA and exits via RuvB. An RuvB hexamer assembles on each DNA strand where it exits the tetramer. Each RuvB hexamer is contacted by two RuvA subunits (via domain III) on 2 adjacent RuvB subunits; this complex drives branch migration. In the full resolvosome a probable DNA-RuvA(4)-RuvB(12)-RuvC(2) complex forms which resolves the HJ.</text>
</comment>
<comment type="subcellular location">
    <subcellularLocation>
        <location evidence="6">Cytoplasm</location>
    </subcellularLocation>
</comment>
<reference evidence="9 13" key="2">
    <citation type="submission" date="2019-10" db="EMBL/GenBank/DDBJ databases">
        <title>Genome Sequencing and assembly of Lactobacillus fermentum I2, a lactic acid bacteria.</title>
        <authorList>
            <person name="Lopes L.S."/>
            <person name="Persinoti G.F."/>
            <person name="Riano-Pachon D.M."/>
            <person name="Labate C.A."/>
        </authorList>
    </citation>
    <scope>NUCLEOTIDE SEQUENCE [LARGE SCALE GENOMIC DNA]</scope>
    <source>
        <strain evidence="9 13">I2</strain>
    </source>
</reference>
<proteinExistence type="inferred from homology"/>
<evidence type="ECO:0000256" key="1">
    <source>
        <dbReference type="ARBA" id="ARBA00022490"/>
    </source>
</evidence>
<dbReference type="GO" id="GO:0005737">
    <property type="term" value="C:cytoplasm"/>
    <property type="evidence" value="ECO:0007669"/>
    <property type="project" value="UniProtKB-SubCell"/>
</dbReference>
<dbReference type="InterPro" id="IPR012340">
    <property type="entry name" value="NA-bd_OB-fold"/>
</dbReference>
<dbReference type="InterPro" id="IPR011114">
    <property type="entry name" value="RuvA_C"/>
</dbReference>
<dbReference type="GO" id="GO:0048476">
    <property type="term" value="C:Holliday junction resolvase complex"/>
    <property type="evidence" value="ECO:0007669"/>
    <property type="project" value="UniProtKB-UniRule"/>
</dbReference>
<dbReference type="SUPFAM" id="SSF50249">
    <property type="entry name" value="Nucleic acid-binding proteins"/>
    <property type="match status" value="1"/>
</dbReference>
<reference evidence="10 14" key="3">
    <citation type="submission" date="2020-04" db="EMBL/GenBank/DDBJ databases">
        <title>Novel strain L. Fermentum HFD1 producer antibacterial peptides.</title>
        <authorList>
            <person name="Ozhegov G.D."/>
            <person name="Pavlova A.S."/>
            <person name="Zhuravleva D.E."/>
            <person name="Gogoleva N.V."/>
            <person name="Shagimardanova E.I."/>
            <person name="Markelova M.I."/>
            <person name="Yarullina D.R."/>
            <person name="Kayumov A.R."/>
        </authorList>
    </citation>
    <scope>NUCLEOTIDE SEQUENCE [LARGE SCALE GENOMIC DNA]</scope>
    <source>
        <strain evidence="10 14">HFD1</strain>
    </source>
</reference>
<keyword evidence="1 6" id="KW-0963">Cytoplasm</keyword>
<accession>A0A0F4HC14</accession>
<dbReference type="InterPro" id="IPR010994">
    <property type="entry name" value="RuvA_2-like"/>
</dbReference>
<keyword evidence="8" id="KW-0378">Hydrolase</keyword>
<keyword evidence="4 6" id="KW-0233">DNA recombination</keyword>
<comment type="function">
    <text evidence="6">The RuvA-RuvB-RuvC complex processes Holliday junction (HJ) DNA during genetic recombination and DNA repair, while the RuvA-RuvB complex plays an important role in the rescue of blocked DNA replication forks via replication fork reversal (RFR). RuvA specifically binds to HJ cruciform DNA, conferring on it an open structure. The RuvB hexamer acts as an ATP-dependent pump, pulling dsDNA into and through the RuvAB complex. HJ branch migration allows RuvC to scan DNA until it finds its consensus sequence, where it cleaves and resolves the cruciform DNA.</text>
</comment>
<evidence type="ECO:0000313" key="8">
    <source>
        <dbReference type="EMBL" id="AOR74827.1"/>
    </source>
</evidence>
<organism evidence="8 12">
    <name type="scientific">Limosilactobacillus fermentum</name>
    <name type="common">Lactobacillus fermentum</name>
    <dbReference type="NCBI Taxonomy" id="1613"/>
    <lineage>
        <taxon>Bacteria</taxon>
        <taxon>Bacillati</taxon>
        <taxon>Bacillota</taxon>
        <taxon>Bacilli</taxon>
        <taxon>Lactobacillales</taxon>
        <taxon>Lactobacillaceae</taxon>
        <taxon>Limosilactobacillus</taxon>
    </lineage>
</organism>
<dbReference type="EMBL" id="CP121468">
    <property type="protein sequence ID" value="WFR89703.1"/>
    <property type="molecule type" value="Genomic_DNA"/>
</dbReference>
<dbReference type="Proteomes" id="UP000466799">
    <property type="component" value="Unassembled WGS sequence"/>
</dbReference>
<dbReference type="Pfam" id="PF01330">
    <property type="entry name" value="RuvA_N"/>
    <property type="match status" value="1"/>
</dbReference>
<evidence type="ECO:0000256" key="6">
    <source>
        <dbReference type="HAMAP-Rule" id="MF_00031"/>
    </source>
</evidence>
<dbReference type="GO" id="GO:0005524">
    <property type="term" value="F:ATP binding"/>
    <property type="evidence" value="ECO:0007669"/>
    <property type="project" value="InterPro"/>
</dbReference>
<gene>
    <name evidence="6 9" type="primary">ruvA</name>
    <name evidence="9" type="ORF">GC247_00400</name>
    <name evidence="10" type="ORF">HCY95_00551</name>
    <name evidence="8" type="ORF">LACFE_CDS1376</name>
    <name evidence="11" type="ORF">P8634_02915</name>
</gene>
<dbReference type="Gene3D" id="1.10.150.20">
    <property type="entry name" value="5' to 3' exonuclease, C-terminal subdomain"/>
    <property type="match status" value="1"/>
</dbReference>
<dbReference type="InterPro" id="IPR013849">
    <property type="entry name" value="DNA_helicase_Holl-junc_RuvA_I"/>
</dbReference>
<keyword evidence="8" id="KW-0067">ATP-binding</keyword>
<dbReference type="NCBIfam" id="TIGR00084">
    <property type="entry name" value="ruvA"/>
    <property type="match status" value="1"/>
</dbReference>
<dbReference type="HAMAP" id="MF_00031">
    <property type="entry name" value="DNA_HJ_migration_RuvA"/>
    <property type="match status" value="1"/>
</dbReference>
<protein>
    <recommendedName>
        <fullName evidence="6">Holliday junction branch migration complex subunit RuvA</fullName>
    </recommendedName>
</protein>
<dbReference type="InterPro" id="IPR003583">
    <property type="entry name" value="Hlx-hairpin-Hlx_DNA-bd_motif"/>
</dbReference>
<evidence type="ECO:0000256" key="4">
    <source>
        <dbReference type="ARBA" id="ARBA00023172"/>
    </source>
</evidence>
<evidence type="ECO:0000313" key="10">
    <source>
        <dbReference type="EMBL" id="QIX58137.1"/>
    </source>
</evidence>
<comment type="caution">
    <text evidence="6">Lacks conserved residue(s) required for the propagation of feature annotation.</text>
</comment>
<dbReference type="SMR" id="A0A0F4HC14"/>
<evidence type="ECO:0000313" key="11">
    <source>
        <dbReference type="EMBL" id="WFR89703.1"/>
    </source>
</evidence>
<evidence type="ECO:0000313" key="14">
    <source>
        <dbReference type="Proteomes" id="UP000503169"/>
    </source>
</evidence>
<dbReference type="EMBL" id="WHJL01000002">
    <property type="protein sequence ID" value="MPQ34416.1"/>
    <property type="molecule type" value="Genomic_DNA"/>
</dbReference>
<evidence type="ECO:0000313" key="13">
    <source>
        <dbReference type="Proteomes" id="UP000466799"/>
    </source>
</evidence>
<feature type="region of interest" description="Flexible linker" evidence="6">
    <location>
        <begin position="139"/>
        <end position="151"/>
    </location>
</feature>
<dbReference type="AlphaFoldDB" id="A0A0F4HC14"/>
<keyword evidence="3 6" id="KW-0238">DNA-binding</keyword>
<dbReference type="GO" id="GO:0006310">
    <property type="term" value="P:DNA recombination"/>
    <property type="evidence" value="ECO:0007669"/>
    <property type="project" value="UniProtKB-UniRule"/>
</dbReference>
<dbReference type="PATRIC" id="fig|1613.112.peg.1441"/>
<dbReference type="EMBL" id="CP017151">
    <property type="protein sequence ID" value="AOR74827.1"/>
    <property type="molecule type" value="Genomic_DNA"/>
</dbReference>
<evidence type="ECO:0000313" key="12">
    <source>
        <dbReference type="Proteomes" id="UP000094714"/>
    </source>
</evidence>
<dbReference type="SUPFAM" id="SSF46929">
    <property type="entry name" value="DNA helicase RuvA subunit, C-terminal domain"/>
    <property type="match status" value="1"/>
</dbReference>
<dbReference type="Proteomes" id="UP001218104">
    <property type="component" value="Chromosome"/>
</dbReference>
<dbReference type="GO" id="GO:0000400">
    <property type="term" value="F:four-way junction DNA binding"/>
    <property type="evidence" value="ECO:0007669"/>
    <property type="project" value="UniProtKB-UniRule"/>
</dbReference>
<dbReference type="RefSeq" id="WP_003682815.1">
    <property type="nucleotide sequence ID" value="NZ_AP024320.1"/>
</dbReference>
<sequence length="200" mass="21667">MFEYLTGLITMVSPDFIVVDVNGVGYRVAVANPYAYQEDDQQAVQVFIYQAVKEDAITLFGFATQAEKRLFTQLIGVSGIGPKSALAILATPDHQGLIDAIQNGDDKYLSKFPGIGKKTASRIIIELKDKVVAVQDEVQLDFTAPGPLGPSAALQDALAALESLGYTTKQVERVQKQLEGLQGELSTNDYLSQGLKLLSR</sequence>